<dbReference type="RefSeq" id="WP_020887689.1">
    <property type="nucleotide sequence ID" value="NZ_ATHI01000029.1"/>
</dbReference>
<proteinExistence type="predicted"/>
<reference evidence="1 2" key="1">
    <citation type="journal article" date="2013" name="Genome Announc.">
        <title>Draft genome sequences for three mercury-methylating, sulfate-reducing bacteria.</title>
        <authorList>
            <person name="Brown S.D."/>
            <person name="Hurt R.A.Jr."/>
            <person name="Gilmour C.C."/>
            <person name="Elias D.A."/>
        </authorList>
    </citation>
    <scope>NUCLEOTIDE SEQUENCE [LARGE SCALE GENOMIC DNA]</scope>
    <source>
        <strain evidence="1 2">DSM 16529</strain>
    </source>
</reference>
<dbReference type="PATRIC" id="fig|1121439.3.peg.2362"/>
<dbReference type="eggNOG" id="ENOG5032Y84">
    <property type="taxonomic scope" value="Bacteria"/>
</dbReference>
<evidence type="ECO:0000313" key="1">
    <source>
        <dbReference type="EMBL" id="EPR31403.1"/>
    </source>
</evidence>
<evidence type="ECO:0008006" key="3">
    <source>
        <dbReference type="Google" id="ProtNLM"/>
    </source>
</evidence>
<dbReference type="OrthoDB" id="5472118at2"/>
<dbReference type="STRING" id="1121439.dsat_0992"/>
<sequence>MGQVTIYLDERTQKLLDKAVTAAGVSKSRYVAGLILRHAGDDWPEAVRGLAGAWDERFPDQEAIRAGLGCDVARERL</sequence>
<name>S7UGN8_9BACT</name>
<dbReference type="EMBL" id="ATHI01000029">
    <property type="protein sequence ID" value="EPR31403.1"/>
    <property type="molecule type" value="Genomic_DNA"/>
</dbReference>
<dbReference type="Proteomes" id="UP000014975">
    <property type="component" value="Unassembled WGS sequence"/>
</dbReference>
<evidence type="ECO:0000313" key="2">
    <source>
        <dbReference type="Proteomes" id="UP000014975"/>
    </source>
</evidence>
<dbReference type="AlphaFoldDB" id="S7UGN8"/>
<accession>S7UGN8</accession>
<organism evidence="1 2">
    <name type="scientific">Alkalidesulfovibrio alkalitolerans DSM 16529</name>
    <dbReference type="NCBI Taxonomy" id="1121439"/>
    <lineage>
        <taxon>Bacteria</taxon>
        <taxon>Pseudomonadati</taxon>
        <taxon>Thermodesulfobacteriota</taxon>
        <taxon>Desulfovibrionia</taxon>
        <taxon>Desulfovibrionales</taxon>
        <taxon>Desulfovibrionaceae</taxon>
        <taxon>Alkalidesulfovibrio</taxon>
    </lineage>
</organism>
<keyword evidence="2" id="KW-1185">Reference proteome</keyword>
<comment type="caution">
    <text evidence="1">The sequence shown here is derived from an EMBL/GenBank/DDBJ whole genome shotgun (WGS) entry which is preliminary data.</text>
</comment>
<protein>
    <recommendedName>
        <fullName evidence="3">CopG-like domain-containing protein DNA-binding protein</fullName>
    </recommendedName>
</protein>
<gene>
    <name evidence="1" type="ORF">dsat_0992</name>
</gene>